<dbReference type="Gene3D" id="3.40.50.720">
    <property type="entry name" value="NAD(P)-binding Rossmann-like Domain"/>
    <property type="match status" value="1"/>
</dbReference>
<evidence type="ECO:0000259" key="1">
    <source>
        <dbReference type="SMART" id="SM00829"/>
    </source>
</evidence>
<protein>
    <recommendedName>
        <fullName evidence="1">Enoyl reductase (ER) domain-containing protein</fullName>
    </recommendedName>
</protein>
<proteinExistence type="predicted"/>
<dbReference type="InterPro" id="IPR050700">
    <property type="entry name" value="YIM1/Zinc_Alcohol_DH_Fams"/>
</dbReference>
<dbReference type="Pfam" id="PF08240">
    <property type="entry name" value="ADH_N"/>
    <property type="match status" value="1"/>
</dbReference>
<sequence>MVRAVVISKIGGPDVLEFTNDYKLPDIASGQVLVRQVSTSVNPVDYKVRSGRAQVLPKVLGGDVAGVIQKSKSSKWKEGDRVFALTPGFRWDTDEYGSYAEYTVSHEDWLARVPSTVALDVAGGVPLVALTAYQALDAGGLEPGKSRVLVHAGAGGVGHFAIQLAKAHWKAFVVTTGSTKNLEFLKELGADEVVDYRTEDFAERYKDKPFDLVIDSLGGDVEDRSYTVLTENGTYMHIHNSNTDQKKIEAGKAWTTRKYKLTLVTPNGEQLQIIAGHLEQGSVKLVVDKIFSLDQIMEAHEYAENKQGRGKIVVQISKED</sequence>
<dbReference type="InterPro" id="IPR036291">
    <property type="entry name" value="NAD(P)-bd_dom_sf"/>
</dbReference>
<gene>
    <name evidence="2" type="ORF">WJX75_000655</name>
</gene>
<evidence type="ECO:0000313" key="2">
    <source>
        <dbReference type="EMBL" id="KAK9904692.1"/>
    </source>
</evidence>
<dbReference type="SMART" id="SM00829">
    <property type="entry name" value="PKS_ER"/>
    <property type="match status" value="1"/>
</dbReference>
<dbReference type="PANTHER" id="PTHR11695:SF294">
    <property type="entry name" value="RETICULON-4-INTERACTING PROTEIN 1, MITOCHONDRIAL"/>
    <property type="match status" value="1"/>
</dbReference>
<dbReference type="InterPro" id="IPR020843">
    <property type="entry name" value="ER"/>
</dbReference>
<keyword evidence="3" id="KW-1185">Reference proteome</keyword>
<feature type="domain" description="Enoyl reductase (ER)" evidence="1">
    <location>
        <begin position="11"/>
        <end position="314"/>
    </location>
</feature>
<accession>A0ABR2YG19</accession>
<dbReference type="InterPro" id="IPR013154">
    <property type="entry name" value="ADH-like_N"/>
</dbReference>
<dbReference type="PANTHER" id="PTHR11695">
    <property type="entry name" value="ALCOHOL DEHYDROGENASE RELATED"/>
    <property type="match status" value="1"/>
</dbReference>
<reference evidence="2 3" key="1">
    <citation type="journal article" date="2024" name="Nat. Commun.">
        <title>Phylogenomics reveals the evolutionary origins of lichenization in chlorophyte algae.</title>
        <authorList>
            <person name="Puginier C."/>
            <person name="Libourel C."/>
            <person name="Otte J."/>
            <person name="Skaloud P."/>
            <person name="Haon M."/>
            <person name="Grisel S."/>
            <person name="Petersen M."/>
            <person name="Berrin J.G."/>
            <person name="Delaux P.M."/>
            <person name="Dal Grande F."/>
            <person name="Keller J."/>
        </authorList>
    </citation>
    <scope>NUCLEOTIDE SEQUENCE [LARGE SCALE GENOMIC DNA]</scope>
    <source>
        <strain evidence="2 3">SAG 216-7</strain>
    </source>
</reference>
<dbReference type="EMBL" id="JALJOT010000012">
    <property type="protein sequence ID" value="KAK9904692.1"/>
    <property type="molecule type" value="Genomic_DNA"/>
</dbReference>
<name>A0ABR2YG19_9CHLO</name>
<dbReference type="SUPFAM" id="SSF51735">
    <property type="entry name" value="NAD(P)-binding Rossmann-fold domains"/>
    <property type="match status" value="1"/>
</dbReference>
<organism evidence="2 3">
    <name type="scientific">Coccomyxa subellipsoidea</name>
    <dbReference type="NCBI Taxonomy" id="248742"/>
    <lineage>
        <taxon>Eukaryota</taxon>
        <taxon>Viridiplantae</taxon>
        <taxon>Chlorophyta</taxon>
        <taxon>core chlorophytes</taxon>
        <taxon>Trebouxiophyceae</taxon>
        <taxon>Trebouxiophyceae incertae sedis</taxon>
        <taxon>Coccomyxaceae</taxon>
        <taxon>Coccomyxa</taxon>
    </lineage>
</organism>
<comment type="caution">
    <text evidence="2">The sequence shown here is derived from an EMBL/GenBank/DDBJ whole genome shotgun (WGS) entry which is preliminary data.</text>
</comment>
<dbReference type="InterPro" id="IPR011032">
    <property type="entry name" value="GroES-like_sf"/>
</dbReference>
<dbReference type="Proteomes" id="UP001491310">
    <property type="component" value="Unassembled WGS sequence"/>
</dbReference>
<evidence type="ECO:0000313" key="3">
    <source>
        <dbReference type="Proteomes" id="UP001491310"/>
    </source>
</evidence>
<dbReference type="CDD" id="cd05289">
    <property type="entry name" value="MDR_like_2"/>
    <property type="match status" value="1"/>
</dbReference>
<dbReference type="Gene3D" id="3.90.180.10">
    <property type="entry name" value="Medium-chain alcohol dehydrogenases, catalytic domain"/>
    <property type="match status" value="1"/>
</dbReference>
<dbReference type="SUPFAM" id="SSF50129">
    <property type="entry name" value="GroES-like"/>
    <property type="match status" value="1"/>
</dbReference>
<dbReference type="Pfam" id="PF13602">
    <property type="entry name" value="ADH_zinc_N_2"/>
    <property type="match status" value="1"/>
</dbReference>